<organism evidence="1 2">
    <name type="scientific">Ceratitis capitata</name>
    <name type="common">Mediterranean fruit fly</name>
    <name type="synonym">Tephritis capitata</name>
    <dbReference type="NCBI Taxonomy" id="7213"/>
    <lineage>
        <taxon>Eukaryota</taxon>
        <taxon>Metazoa</taxon>
        <taxon>Ecdysozoa</taxon>
        <taxon>Arthropoda</taxon>
        <taxon>Hexapoda</taxon>
        <taxon>Insecta</taxon>
        <taxon>Pterygota</taxon>
        <taxon>Neoptera</taxon>
        <taxon>Endopterygota</taxon>
        <taxon>Diptera</taxon>
        <taxon>Brachycera</taxon>
        <taxon>Muscomorpha</taxon>
        <taxon>Tephritoidea</taxon>
        <taxon>Tephritidae</taxon>
        <taxon>Ceratitis</taxon>
        <taxon>Ceratitis</taxon>
    </lineage>
</organism>
<sequence>VERSLPHFKYPGRIHPWHSLELEAVNFRDSCSRTSSDGADFFGLARLGNGWAVAFRLQFFWAAA</sequence>
<dbReference type="Proteomes" id="UP000606786">
    <property type="component" value="Unassembled WGS sequence"/>
</dbReference>
<reference evidence="1" key="1">
    <citation type="submission" date="2020-11" db="EMBL/GenBank/DDBJ databases">
        <authorList>
            <person name="Whitehead M."/>
        </authorList>
    </citation>
    <scope>NUCLEOTIDE SEQUENCE</scope>
    <source>
        <strain evidence="1">EGII</strain>
    </source>
</reference>
<feature type="non-terminal residue" evidence="1">
    <location>
        <position position="1"/>
    </location>
</feature>
<protein>
    <submittedName>
        <fullName evidence="1">(Mediterranean fruit fly) hypothetical protein</fullName>
    </submittedName>
</protein>
<gene>
    <name evidence="1" type="ORF">CCAP1982_LOCUS2790</name>
</gene>
<keyword evidence="2" id="KW-1185">Reference proteome</keyword>
<proteinExistence type="predicted"/>
<name>A0A811U9J8_CERCA</name>
<evidence type="ECO:0000313" key="1">
    <source>
        <dbReference type="EMBL" id="CAD6994013.1"/>
    </source>
</evidence>
<comment type="caution">
    <text evidence="1">The sequence shown here is derived from an EMBL/GenBank/DDBJ whole genome shotgun (WGS) entry which is preliminary data.</text>
</comment>
<dbReference type="EMBL" id="CAJHJT010000001">
    <property type="protein sequence ID" value="CAD6994013.1"/>
    <property type="molecule type" value="Genomic_DNA"/>
</dbReference>
<accession>A0A811U9J8</accession>
<dbReference type="AlphaFoldDB" id="A0A811U9J8"/>
<evidence type="ECO:0000313" key="2">
    <source>
        <dbReference type="Proteomes" id="UP000606786"/>
    </source>
</evidence>